<dbReference type="PROSITE" id="PS50157">
    <property type="entry name" value="ZINC_FINGER_C2H2_2"/>
    <property type="match status" value="4"/>
</dbReference>
<evidence type="ECO:0000313" key="12">
    <source>
        <dbReference type="EMBL" id="SSX18555.1"/>
    </source>
</evidence>
<dbReference type="FunFam" id="3.30.160.60:FF:000303">
    <property type="entry name" value="Zinc finger protein 41"/>
    <property type="match status" value="1"/>
</dbReference>
<keyword evidence="4 8" id="KW-0863">Zinc-finger</keyword>
<dbReference type="FunFam" id="3.30.160.60:FF:000045">
    <property type="entry name" value="ZFP69 zinc finger protein B"/>
    <property type="match status" value="1"/>
</dbReference>
<feature type="region of interest" description="Disordered" evidence="9">
    <location>
        <begin position="207"/>
        <end position="243"/>
    </location>
</feature>
<evidence type="ECO:0000256" key="3">
    <source>
        <dbReference type="ARBA" id="ARBA00022737"/>
    </source>
</evidence>
<feature type="domain" description="C2H2-type" evidence="10">
    <location>
        <begin position="317"/>
        <end position="344"/>
    </location>
</feature>
<comment type="subcellular location">
    <subcellularLocation>
        <location evidence="1">Nucleus</location>
    </subcellularLocation>
</comment>
<dbReference type="PROSITE" id="PS00028">
    <property type="entry name" value="ZINC_FINGER_C2H2_1"/>
    <property type="match status" value="4"/>
</dbReference>
<dbReference type="GO" id="GO:0008270">
    <property type="term" value="F:zinc ion binding"/>
    <property type="evidence" value="ECO:0007669"/>
    <property type="project" value="UniProtKB-KW"/>
</dbReference>
<keyword evidence="3" id="KW-0677">Repeat</keyword>
<keyword evidence="2" id="KW-0479">Metal-binding</keyword>
<organism evidence="11">
    <name type="scientific">Culicoides sonorensis</name>
    <name type="common">Biting midge</name>
    <dbReference type="NCBI Taxonomy" id="179676"/>
    <lineage>
        <taxon>Eukaryota</taxon>
        <taxon>Metazoa</taxon>
        <taxon>Ecdysozoa</taxon>
        <taxon>Arthropoda</taxon>
        <taxon>Hexapoda</taxon>
        <taxon>Insecta</taxon>
        <taxon>Pterygota</taxon>
        <taxon>Neoptera</taxon>
        <taxon>Endopterygota</taxon>
        <taxon>Diptera</taxon>
        <taxon>Nematocera</taxon>
        <taxon>Chironomoidea</taxon>
        <taxon>Ceratopogonidae</taxon>
        <taxon>Ceratopogoninae</taxon>
        <taxon>Culicoides</taxon>
        <taxon>Monoculicoides</taxon>
    </lineage>
</organism>
<name>A0A336K099_CULSO</name>
<feature type="domain" description="C2H2-type" evidence="10">
    <location>
        <begin position="289"/>
        <end position="316"/>
    </location>
</feature>
<dbReference type="GO" id="GO:0005634">
    <property type="term" value="C:nucleus"/>
    <property type="evidence" value="ECO:0007669"/>
    <property type="project" value="UniProtKB-SubCell"/>
</dbReference>
<gene>
    <name evidence="11" type="primary">CSON010101</name>
</gene>
<dbReference type="GO" id="GO:0000981">
    <property type="term" value="F:DNA-binding transcription factor activity, RNA polymerase II-specific"/>
    <property type="evidence" value="ECO:0007669"/>
    <property type="project" value="TreeGrafter"/>
</dbReference>
<evidence type="ECO:0000256" key="4">
    <source>
        <dbReference type="ARBA" id="ARBA00022771"/>
    </source>
</evidence>
<keyword evidence="5" id="KW-0862">Zinc</keyword>
<dbReference type="VEuPathDB" id="VectorBase:CSON010101"/>
<evidence type="ECO:0000256" key="9">
    <source>
        <dbReference type="SAM" id="MobiDB-lite"/>
    </source>
</evidence>
<protein>
    <submittedName>
        <fullName evidence="11">CSON010101 protein</fullName>
    </submittedName>
</protein>
<evidence type="ECO:0000256" key="5">
    <source>
        <dbReference type="ARBA" id="ARBA00022833"/>
    </source>
</evidence>
<feature type="region of interest" description="Disordered" evidence="9">
    <location>
        <begin position="381"/>
        <end position="401"/>
    </location>
</feature>
<dbReference type="EMBL" id="UFQS01000040">
    <property type="protein sequence ID" value="SSW98169.1"/>
    <property type="molecule type" value="Genomic_DNA"/>
</dbReference>
<evidence type="ECO:0000313" key="11">
    <source>
        <dbReference type="EMBL" id="SSW98169.1"/>
    </source>
</evidence>
<dbReference type="SUPFAM" id="SSF57667">
    <property type="entry name" value="beta-beta-alpha zinc fingers"/>
    <property type="match status" value="2"/>
</dbReference>
<reference evidence="11" key="1">
    <citation type="submission" date="2018-04" db="EMBL/GenBank/DDBJ databases">
        <authorList>
            <person name="Go L.Y."/>
            <person name="Mitchell J.A."/>
        </authorList>
    </citation>
    <scope>NUCLEOTIDE SEQUENCE</scope>
    <source>
        <tissue evidence="11">Whole organism</tissue>
    </source>
</reference>
<evidence type="ECO:0000256" key="2">
    <source>
        <dbReference type="ARBA" id="ARBA00022723"/>
    </source>
</evidence>
<evidence type="ECO:0000256" key="6">
    <source>
        <dbReference type="ARBA" id="ARBA00023125"/>
    </source>
</evidence>
<evidence type="ECO:0000259" key="10">
    <source>
        <dbReference type="PROSITE" id="PS50157"/>
    </source>
</evidence>
<feature type="domain" description="C2H2-type" evidence="10">
    <location>
        <begin position="347"/>
        <end position="374"/>
    </location>
</feature>
<feature type="compositionally biased region" description="Basic residues" evidence="9">
    <location>
        <begin position="219"/>
        <end position="242"/>
    </location>
</feature>
<dbReference type="Pfam" id="PF00096">
    <property type="entry name" value="zf-C2H2"/>
    <property type="match status" value="2"/>
</dbReference>
<dbReference type="EMBL" id="UFQT01000040">
    <property type="protein sequence ID" value="SSX18555.1"/>
    <property type="molecule type" value="Genomic_DNA"/>
</dbReference>
<dbReference type="InterPro" id="IPR013087">
    <property type="entry name" value="Znf_C2H2_type"/>
</dbReference>
<feature type="domain" description="C2H2-type" evidence="10">
    <location>
        <begin position="261"/>
        <end position="288"/>
    </location>
</feature>
<evidence type="ECO:0000256" key="1">
    <source>
        <dbReference type="ARBA" id="ARBA00004123"/>
    </source>
</evidence>
<dbReference type="InterPro" id="IPR036236">
    <property type="entry name" value="Znf_C2H2_sf"/>
</dbReference>
<dbReference type="SMART" id="SM00355">
    <property type="entry name" value="ZnF_C2H2"/>
    <property type="match status" value="4"/>
</dbReference>
<dbReference type="GO" id="GO:0000978">
    <property type="term" value="F:RNA polymerase II cis-regulatory region sequence-specific DNA binding"/>
    <property type="evidence" value="ECO:0007669"/>
    <property type="project" value="TreeGrafter"/>
</dbReference>
<reference evidence="12" key="2">
    <citation type="submission" date="2018-07" db="EMBL/GenBank/DDBJ databases">
        <authorList>
            <person name="Quirk P.G."/>
            <person name="Krulwich T.A."/>
        </authorList>
    </citation>
    <scope>NUCLEOTIDE SEQUENCE</scope>
</reference>
<dbReference type="AlphaFoldDB" id="A0A336K099"/>
<dbReference type="PANTHER" id="PTHR23235">
    <property type="entry name" value="KRUEPPEL-LIKE TRANSCRIPTION FACTOR"/>
    <property type="match status" value="1"/>
</dbReference>
<feature type="compositionally biased region" description="Polar residues" evidence="9">
    <location>
        <begin position="207"/>
        <end position="218"/>
    </location>
</feature>
<proteinExistence type="predicted"/>
<keyword evidence="7" id="KW-0539">Nucleus</keyword>
<evidence type="ECO:0000256" key="7">
    <source>
        <dbReference type="ARBA" id="ARBA00023242"/>
    </source>
</evidence>
<dbReference type="Gene3D" id="3.30.160.60">
    <property type="entry name" value="Classic Zinc Finger"/>
    <property type="match status" value="3"/>
</dbReference>
<keyword evidence="6" id="KW-0238">DNA-binding</keyword>
<evidence type="ECO:0000256" key="8">
    <source>
        <dbReference type="PROSITE-ProRule" id="PRU00042"/>
    </source>
</evidence>
<sequence>MNYEMLQTFGEAHFLPVVQEEQNEVTLQQNQEISSEMFVSHNSDDMNTNNLPLPHVETINSNYVNGIPFTIAVINPGIMPEFNATNNQVTPISIDFNSNFVNESESINEILPTNSDGLLKAIQPQEMHLSLEDTSNNVQELHNLSRVLQPEGSCETMSSEKENDEDLLNLPTSDLITDEFWPSELNEYLIQKTQCFDLEEYLTFNDSDTNTGVMSNGGNKKKRRPKRRLKPLKPPKPPKVKIPRPTVSVKITKSDAGQSVYCCPQCNLGYTDKHMLERHLISHKADRRFICEVCGVAMKRKEHIQRHKLGHKDERPYSCSICSKGFKRKEHLDVHFVIHSGDLGKTFHCNQCSKRFYRRDHLITHQKSHVRKQIKRQLKQAQNALKPNTSKRRRKKSQGEEQVIKIEQTSTDSNTFTIPVTIHVNPNFDMTNELINSVMNNLSNNNDNNENSTNSAIINHDNANLINCSENVILNNNIEQL</sequence>
<dbReference type="OMA" id="NANLINC"/>
<dbReference type="PANTHER" id="PTHR23235:SF120">
    <property type="entry name" value="KRUPPEL-LIKE FACTOR 15"/>
    <property type="match status" value="1"/>
</dbReference>
<accession>A0A336K099</accession>